<evidence type="ECO:0000259" key="7">
    <source>
        <dbReference type="Pfam" id="PF14748"/>
    </source>
</evidence>
<dbReference type="InterPro" id="IPR053790">
    <property type="entry name" value="P5CR-like_CS"/>
</dbReference>
<dbReference type="EC" id="1.5.1.2" evidence="3 5"/>
<dbReference type="InterPro" id="IPR029036">
    <property type="entry name" value="P5CR_dimer"/>
</dbReference>
<dbReference type="Pfam" id="PF14748">
    <property type="entry name" value="P5CR_dimer"/>
    <property type="match status" value="1"/>
</dbReference>
<dbReference type="RefSeq" id="XP_015190039.1">
    <property type="nucleotide sequence ID" value="XM_015334553.1"/>
</dbReference>
<evidence type="ECO:0000313" key="11">
    <source>
        <dbReference type="RefSeq" id="XP_015190037.1"/>
    </source>
</evidence>
<gene>
    <name evidence="9 10 11 12 13" type="primary">LOC107073819</name>
</gene>
<evidence type="ECO:0000313" key="9">
    <source>
        <dbReference type="RefSeq" id="XP_015190034.1"/>
    </source>
</evidence>
<dbReference type="InterPro" id="IPR000304">
    <property type="entry name" value="Pyrroline-COOH_reductase"/>
</dbReference>
<dbReference type="Gene3D" id="1.10.3730.10">
    <property type="entry name" value="ProC C-terminal domain-like"/>
    <property type="match status" value="1"/>
</dbReference>
<dbReference type="RefSeq" id="XP_015190038.1">
    <property type="nucleotide sequence ID" value="XM_015334552.1"/>
</dbReference>
<evidence type="ECO:0000313" key="12">
    <source>
        <dbReference type="RefSeq" id="XP_015190038.1"/>
    </source>
</evidence>
<keyword evidence="8" id="KW-1185">Reference proteome</keyword>
<dbReference type="RefSeq" id="XP_015190037.1">
    <property type="nucleotide sequence ID" value="XM_015334551.1"/>
</dbReference>
<dbReference type="Proteomes" id="UP000694924">
    <property type="component" value="Unplaced"/>
</dbReference>
<dbReference type="InterPro" id="IPR008927">
    <property type="entry name" value="6-PGluconate_DH-like_C_sf"/>
</dbReference>
<evidence type="ECO:0000256" key="1">
    <source>
        <dbReference type="ARBA" id="ARBA00005205"/>
    </source>
</evidence>
<accession>A0ABM1JC48</accession>
<evidence type="ECO:0000313" key="8">
    <source>
        <dbReference type="Proteomes" id="UP000694924"/>
    </source>
</evidence>
<keyword evidence="4 5" id="KW-0641">Proline biosynthesis</keyword>
<evidence type="ECO:0000256" key="4">
    <source>
        <dbReference type="ARBA" id="ARBA00022650"/>
    </source>
</evidence>
<name>A0ABM1JC48_POLDO</name>
<comment type="catalytic activity">
    <reaction evidence="5">
        <text>L-proline + NADP(+) = (S)-1-pyrroline-5-carboxylate + NADPH + 2 H(+)</text>
        <dbReference type="Rhea" id="RHEA:14109"/>
        <dbReference type="ChEBI" id="CHEBI:15378"/>
        <dbReference type="ChEBI" id="CHEBI:17388"/>
        <dbReference type="ChEBI" id="CHEBI:57783"/>
        <dbReference type="ChEBI" id="CHEBI:58349"/>
        <dbReference type="ChEBI" id="CHEBI:60039"/>
        <dbReference type="EC" id="1.5.1.2"/>
    </reaction>
</comment>
<evidence type="ECO:0000313" key="10">
    <source>
        <dbReference type="RefSeq" id="XP_015190036.1"/>
    </source>
</evidence>
<evidence type="ECO:0000313" key="13">
    <source>
        <dbReference type="RefSeq" id="XP_015190039.1"/>
    </source>
</evidence>
<dbReference type="Pfam" id="PF03807">
    <property type="entry name" value="F420_oxidored"/>
    <property type="match status" value="1"/>
</dbReference>
<dbReference type="GeneID" id="107073819"/>
<evidence type="ECO:0000256" key="3">
    <source>
        <dbReference type="ARBA" id="ARBA00012855"/>
    </source>
</evidence>
<dbReference type="PANTHER" id="PTHR11645:SF69">
    <property type="entry name" value="PYRROLINE-5-CARBOXYLATE REDUCTASE"/>
    <property type="match status" value="1"/>
</dbReference>
<feature type="domain" description="Pyrroline-5-carboxylate reductase dimerisation" evidence="7">
    <location>
        <begin position="209"/>
        <end position="313"/>
    </location>
</feature>
<sequence>MRRMRPDGAMDEAEVKCFFLRVYRYGDPGIRKWGEQRSQWSLFRSGQPKGRGQANRMSLWNRDTRCLHILDPKNVWVSSRTEKTLTAWKELGTHNTFNNGEVVKNSDIVFLAVKPHMLDEALNGVAKTLKTKSHNKLYVSVLAGISLDTLAEKLVAIDTHPRIIRCMPNTPMMIGEGITVYCGKNALEEDIRLIGTLFSFIGISQNVPESLINAISGLSGSGPAYAYLIIEAMADGAVKMGVPRAMATKFAAQVLVGAGKMVLETERHPGQLKDEVCSAGGTTITGVHAMERGQVRGSMMNAIEAAVNKANEMTATFKD</sequence>
<protein>
    <recommendedName>
        <fullName evidence="3 5">Pyrroline-5-carboxylate reductase</fullName>
        <ecNumber evidence="3 5">1.5.1.2</ecNumber>
    </recommendedName>
</protein>
<feature type="domain" description="Pyrroline-5-carboxylate reductase catalytic N-terminal" evidence="6">
    <location>
        <begin position="72"/>
        <end position="144"/>
    </location>
</feature>
<reference evidence="9 10" key="1">
    <citation type="submission" date="2025-05" db="UniProtKB">
        <authorList>
            <consortium name="RefSeq"/>
        </authorList>
    </citation>
    <scope>IDENTIFICATION</scope>
    <source>
        <tissue evidence="9 10">Whole body</tissue>
    </source>
</reference>
<organism evidence="8 10">
    <name type="scientific">Polistes dominula</name>
    <name type="common">European paper wasp</name>
    <name type="synonym">Vespa dominula</name>
    <dbReference type="NCBI Taxonomy" id="743375"/>
    <lineage>
        <taxon>Eukaryota</taxon>
        <taxon>Metazoa</taxon>
        <taxon>Ecdysozoa</taxon>
        <taxon>Arthropoda</taxon>
        <taxon>Hexapoda</taxon>
        <taxon>Insecta</taxon>
        <taxon>Pterygota</taxon>
        <taxon>Neoptera</taxon>
        <taxon>Endopterygota</taxon>
        <taxon>Hymenoptera</taxon>
        <taxon>Apocrita</taxon>
        <taxon>Aculeata</taxon>
        <taxon>Vespoidea</taxon>
        <taxon>Vespidae</taxon>
        <taxon>Polistinae</taxon>
        <taxon>Polistini</taxon>
        <taxon>Polistes</taxon>
    </lineage>
</organism>
<dbReference type="SUPFAM" id="SSF48179">
    <property type="entry name" value="6-phosphogluconate dehydrogenase C-terminal domain-like"/>
    <property type="match status" value="1"/>
</dbReference>
<keyword evidence="5" id="KW-0028">Amino-acid biosynthesis</keyword>
<dbReference type="InterPro" id="IPR036291">
    <property type="entry name" value="NAD(P)-bd_dom_sf"/>
</dbReference>
<dbReference type="HAMAP" id="MF_01925">
    <property type="entry name" value="P5C_reductase"/>
    <property type="match status" value="1"/>
</dbReference>
<proteinExistence type="inferred from homology"/>
<dbReference type="InterPro" id="IPR028939">
    <property type="entry name" value="P5C_Rdtase_cat_N"/>
</dbReference>
<dbReference type="PANTHER" id="PTHR11645">
    <property type="entry name" value="PYRROLINE-5-CARBOXYLATE REDUCTASE"/>
    <property type="match status" value="1"/>
</dbReference>
<keyword evidence="5" id="KW-0521">NADP</keyword>
<evidence type="ECO:0000259" key="6">
    <source>
        <dbReference type="Pfam" id="PF03807"/>
    </source>
</evidence>
<keyword evidence="5" id="KW-0560">Oxidoreductase</keyword>
<dbReference type="SUPFAM" id="SSF51735">
    <property type="entry name" value="NAD(P)-binding Rossmann-fold domains"/>
    <property type="match status" value="1"/>
</dbReference>
<comment type="similarity">
    <text evidence="2 5">Belongs to the pyrroline-5-carboxylate reductase family.</text>
</comment>
<dbReference type="Gene3D" id="3.40.50.720">
    <property type="entry name" value="NAD(P)-binding Rossmann-like Domain"/>
    <property type="match status" value="1"/>
</dbReference>
<comment type="pathway">
    <text evidence="1 5">Amino-acid biosynthesis; L-proline biosynthesis; L-proline from L-glutamate 5-semialdehyde: step 1/1.</text>
</comment>
<dbReference type="PROSITE" id="PS00521">
    <property type="entry name" value="P5CR"/>
    <property type="match status" value="1"/>
</dbReference>
<evidence type="ECO:0000256" key="5">
    <source>
        <dbReference type="RuleBase" id="RU003903"/>
    </source>
</evidence>
<dbReference type="RefSeq" id="XP_015190036.1">
    <property type="nucleotide sequence ID" value="XM_015334550.1"/>
</dbReference>
<dbReference type="RefSeq" id="XP_015190034.1">
    <property type="nucleotide sequence ID" value="XM_015334548.1"/>
</dbReference>
<evidence type="ECO:0000256" key="2">
    <source>
        <dbReference type="ARBA" id="ARBA00005525"/>
    </source>
</evidence>
<dbReference type="NCBIfam" id="TIGR00112">
    <property type="entry name" value="proC"/>
    <property type="match status" value="1"/>
</dbReference>